<name>A0AAJ5VWC9_9HYPH</name>
<protein>
    <submittedName>
        <fullName evidence="1">Uncharacterized protein</fullName>
    </submittedName>
</protein>
<dbReference type="EMBL" id="CP119312">
    <property type="protein sequence ID" value="WEK04624.1"/>
    <property type="molecule type" value="Genomic_DNA"/>
</dbReference>
<sequence length="98" mass="10535">MVAFIPNGQPVRGFATHRLHEVQLRLQSGVVKLGEVRDPADGLRIGKGIAEQQIAFGGILEVVAVEVLDLAGNIVLGEEVINAKEEGTRSDPSLRLVR</sequence>
<dbReference type="Proteomes" id="UP001217476">
    <property type="component" value="Chromosome"/>
</dbReference>
<dbReference type="AlphaFoldDB" id="A0AAJ5VWC9"/>
<proteinExistence type="predicted"/>
<gene>
    <name evidence="1" type="ORF">P0Y65_21010</name>
</gene>
<organism evidence="1 2">
    <name type="scientific">Candidatus Devosia phytovorans</name>
    <dbReference type="NCBI Taxonomy" id="3121372"/>
    <lineage>
        <taxon>Bacteria</taxon>
        <taxon>Pseudomonadati</taxon>
        <taxon>Pseudomonadota</taxon>
        <taxon>Alphaproteobacteria</taxon>
        <taxon>Hyphomicrobiales</taxon>
        <taxon>Devosiaceae</taxon>
        <taxon>Devosia</taxon>
    </lineage>
</organism>
<reference evidence="1" key="1">
    <citation type="submission" date="2023-03" db="EMBL/GenBank/DDBJ databases">
        <title>Andean soil-derived lignocellulolytic bacterial consortium as a source of novel taxa and putative plastic-active enzymes.</title>
        <authorList>
            <person name="Diaz-Garcia L."/>
            <person name="Chuvochina M."/>
            <person name="Feuerriegel G."/>
            <person name="Bunk B."/>
            <person name="Sproer C."/>
            <person name="Streit W.R."/>
            <person name="Rodriguez L.M."/>
            <person name="Overmann J."/>
            <person name="Jimenez D.J."/>
        </authorList>
    </citation>
    <scope>NUCLEOTIDE SEQUENCE</scope>
    <source>
        <strain evidence="1">MAG 4196</strain>
    </source>
</reference>
<evidence type="ECO:0000313" key="2">
    <source>
        <dbReference type="Proteomes" id="UP001217476"/>
    </source>
</evidence>
<evidence type="ECO:0000313" key="1">
    <source>
        <dbReference type="EMBL" id="WEK04624.1"/>
    </source>
</evidence>
<accession>A0AAJ5VWC9</accession>